<dbReference type="InterPro" id="IPR003607">
    <property type="entry name" value="HD/PDEase_dom"/>
</dbReference>
<feature type="domain" description="HD" evidence="1">
    <location>
        <begin position="23"/>
        <end position="66"/>
    </location>
</feature>
<comment type="caution">
    <text evidence="2">The sequence shown here is derived from an EMBL/GenBank/DDBJ whole genome shotgun (WGS) entry which is preliminary data.</text>
</comment>
<reference evidence="2 3" key="1">
    <citation type="submission" date="2024-09" db="EMBL/GenBank/DDBJ databases">
        <authorList>
            <person name="Sun Q."/>
            <person name="Mori K."/>
        </authorList>
    </citation>
    <scope>NUCLEOTIDE SEQUENCE [LARGE SCALE GENOMIC DNA]</scope>
    <source>
        <strain evidence="2 3">CGMCC 1.9126</strain>
    </source>
</reference>
<dbReference type="CDD" id="cd00077">
    <property type="entry name" value="HDc"/>
    <property type="match status" value="1"/>
</dbReference>
<evidence type="ECO:0000313" key="3">
    <source>
        <dbReference type="Proteomes" id="UP001589738"/>
    </source>
</evidence>
<sequence length="90" mass="10418">MAKMVKTDTQQLVGDLFLHDLTTYQHSLRVGDELFRFASYLHLEDVETIYVLGILHDIGKLGIPHALLCGFYYKMSLFKNNLSLDFLYMS</sequence>
<proteinExistence type="predicted"/>
<protein>
    <submittedName>
        <fullName evidence="2">HD domain-containing protein</fullName>
    </submittedName>
</protein>
<gene>
    <name evidence="2" type="ORF">ACFFHF_16405</name>
</gene>
<evidence type="ECO:0000259" key="1">
    <source>
        <dbReference type="Pfam" id="PF01966"/>
    </source>
</evidence>
<dbReference type="RefSeq" id="WP_160549894.1">
    <property type="nucleotide sequence ID" value="NZ_JBHLUU010000111.1"/>
</dbReference>
<dbReference type="SUPFAM" id="SSF109604">
    <property type="entry name" value="HD-domain/PDEase-like"/>
    <property type="match status" value="1"/>
</dbReference>
<name>A0ABV6KV62_9BACI</name>
<organism evidence="2 3">
    <name type="scientific">Robertmurraya beringensis</name>
    <dbReference type="NCBI Taxonomy" id="641660"/>
    <lineage>
        <taxon>Bacteria</taxon>
        <taxon>Bacillati</taxon>
        <taxon>Bacillota</taxon>
        <taxon>Bacilli</taxon>
        <taxon>Bacillales</taxon>
        <taxon>Bacillaceae</taxon>
        <taxon>Robertmurraya</taxon>
    </lineage>
</organism>
<dbReference type="Proteomes" id="UP001589738">
    <property type="component" value="Unassembled WGS sequence"/>
</dbReference>
<dbReference type="Pfam" id="PF01966">
    <property type="entry name" value="HD"/>
    <property type="match status" value="1"/>
</dbReference>
<dbReference type="Gene3D" id="1.10.3210.10">
    <property type="entry name" value="Hypothetical protein af1432"/>
    <property type="match status" value="1"/>
</dbReference>
<evidence type="ECO:0000313" key="2">
    <source>
        <dbReference type="EMBL" id="MFC0476785.1"/>
    </source>
</evidence>
<dbReference type="EMBL" id="JBHLUU010000111">
    <property type="protein sequence ID" value="MFC0476785.1"/>
    <property type="molecule type" value="Genomic_DNA"/>
</dbReference>
<dbReference type="InterPro" id="IPR006674">
    <property type="entry name" value="HD_domain"/>
</dbReference>
<accession>A0ABV6KV62</accession>
<keyword evidence="3" id="KW-1185">Reference proteome</keyword>